<sequence>MNLLNDMAYAELMLLNMVHENDPTVGEMIEANYNYGKTLIDVFVDSSKNESEE</sequence>
<reference evidence="1" key="1">
    <citation type="journal article" date="2021" name="Proc. Natl. Acad. Sci. U.S.A.">
        <title>A Catalog of Tens of Thousands of Viruses from Human Metagenomes Reveals Hidden Associations with Chronic Diseases.</title>
        <authorList>
            <person name="Tisza M.J."/>
            <person name="Buck C.B."/>
        </authorList>
    </citation>
    <scope>NUCLEOTIDE SEQUENCE</scope>
    <source>
        <strain evidence="1">CtXYk3</strain>
    </source>
</reference>
<evidence type="ECO:0000313" key="1">
    <source>
        <dbReference type="EMBL" id="DAF57901.1"/>
    </source>
</evidence>
<organism evidence="1">
    <name type="scientific">Siphoviridae sp. ctXYk3</name>
    <dbReference type="NCBI Taxonomy" id="2827886"/>
    <lineage>
        <taxon>Viruses</taxon>
        <taxon>Duplodnaviria</taxon>
        <taxon>Heunggongvirae</taxon>
        <taxon>Uroviricota</taxon>
        <taxon>Caudoviricetes</taxon>
    </lineage>
</organism>
<dbReference type="EMBL" id="BK032743">
    <property type="protein sequence ID" value="DAF57901.1"/>
    <property type="molecule type" value="Genomic_DNA"/>
</dbReference>
<accession>A0A8S5T3J0</accession>
<protein>
    <submittedName>
        <fullName evidence="1">Uncharacterized protein</fullName>
    </submittedName>
</protein>
<name>A0A8S5T3J0_9CAUD</name>
<proteinExistence type="predicted"/>